<accession>A0A6J4VJD9</accession>
<organism evidence="2">
    <name type="scientific">uncultured Thermomicrobiales bacterium</name>
    <dbReference type="NCBI Taxonomy" id="1645740"/>
    <lineage>
        <taxon>Bacteria</taxon>
        <taxon>Pseudomonadati</taxon>
        <taxon>Thermomicrobiota</taxon>
        <taxon>Thermomicrobia</taxon>
        <taxon>Thermomicrobiales</taxon>
        <taxon>environmental samples</taxon>
    </lineage>
</organism>
<gene>
    <name evidence="2" type="ORF">AVDCRST_MAG87-3248</name>
</gene>
<proteinExistence type="predicted"/>
<dbReference type="AlphaFoldDB" id="A0A6J4VJD9"/>
<evidence type="ECO:0000256" key="1">
    <source>
        <dbReference type="SAM" id="MobiDB-lite"/>
    </source>
</evidence>
<evidence type="ECO:0000313" key="2">
    <source>
        <dbReference type="EMBL" id="CAA9580099.1"/>
    </source>
</evidence>
<dbReference type="EMBL" id="CADCWJ010000714">
    <property type="protein sequence ID" value="CAA9580099.1"/>
    <property type="molecule type" value="Genomic_DNA"/>
</dbReference>
<reference evidence="2" key="1">
    <citation type="submission" date="2020-02" db="EMBL/GenBank/DDBJ databases">
        <authorList>
            <person name="Meier V. D."/>
        </authorList>
    </citation>
    <scope>NUCLEOTIDE SEQUENCE</scope>
    <source>
        <strain evidence="2">AVDCRST_MAG87</strain>
    </source>
</reference>
<feature type="region of interest" description="Disordered" evidence="1">
    <location>
        <begin position="38"/>
        <end position="59"/>
    </location>
</feature>
<protein>
    <submittedName>
        <fullName evidence="2">Uncharacterized protein</fullName>
    </submittedName>
</protein>
<name>A0A6J4VJD9_9BACT</name>
<sequence length="101" mass="11116">MRIWTFGNTRFQPGDSYIPASTASWRTRQGERVARIMHGRSSRQRTRSSGAFDGDAGIDVPLRGTEPIHDRLCKSPVFPGEFPFVAMPGVTRSAGIAVSVH</sequence>